<sequence length="247" mass="28425">MLNIQNLSVEVEKKRVLKNLNLNINYGEVHVIMGPNGSGKSTFAFTIAGKKEYSVLQGKIFFKDQDLTRALPEIRAKEGIFLAFQNPIEIPGVRNDLFLRTALNEIRRKRNQEPMDILEFQKFLRSKAEFLKISKDMLNRCVNVGFSGGEKKRNDILQMLVLDPDLCILDEIDSGLDVDSLKLIANSIKSMINRKRSFILITHHQNLIDYINPDFVHILHQGTIIKSGTYLLSKKIEKDGYSWIYER</sequence>
<reference evidence="5" key="1">
    <citation type="submission" date="2008-05" db="EMBL/GenBank/DDBJ databases">
        <title>Genome sequence of Riesia pediculicola USDA.</title>
        <authorList>
            <person name="Kirkness E.F."/>
        </authorList>
    </citation>
    <scope>NUCLEOTIDE SEQUENCE [LARGE SCALE GENOMIC DNA]</scope>
    <source>
        <strain evidence="5">USDA</strain>
    </source>
</reference>
<accession>D4G7U6</accession>
<dbReference type="InterPro" id="IPR027417">
    <property type="entry name" value="P-loop_NTPase"/>
</dbReference>
<evidence type="ECO:0000313" key="5">
    <source>
        <dbReference type="EMBL" id="ADD79549.1"/>
    </source>
</evidence>
<evidence type="ECO:0000259" key="4">
    <source>
        <dbReference type="PROSITE" id="PS50893"/>
    </source>
</evidence>
<evidence type="ECO:0000313" key="6">
    <source>
        <dbReference type="Proteomes" id="UP000001700"/>
    </source>
</evidence>
<dbReference type="STRING" id="515618.RIEPE_0138"/>
<keyword evidence="6" id="KW-1185">Reference proteome</keyword>
<feature type="domain" description="ABC transporter" evidence="4">
    <location>
        <begin position="2"/>
        <end position="246"/>
    </location>
</feature>
<dbReference type="SMART" id="SM00382">
    <property type="entry name" value="AAA"/>
    <property type="match status" value="1"/>
</dbReference>
<dbReference type="CDD" id="cd03217">
    <property type="entry name" value="ABC_FeS_Assembly"/>
    <property type="match status" value="1"/>
</dbReference>
<comment type="similarity">
    <text evidence="1">Belongs to the ABC transporter superfamily. Ycf16 family.</text>
</comment>
<dbReference type="HOGENOM" id="CLU_000604_48_1_6"/>
<dbReference type="OrthoDB" id="9806149at2"/>
<dbReference type="Pfam" id="PF00005">
    <property type="entry name" value="ABC_tran"/>
    <property type="match status" value="1"/>
</dbReference>
<dbReference type="GO" id="GO:0016887">
    <property type="term" value="F:ATP hydrolysis activity"/>
    <property type="evidence" value="ECO:0007669"/>
    <property type="project" value="InterPro"/>
</dbReference>
<dbReference type="Gene3D" id="3.40.50.300">
    <property type="entry name" value="P-loop containing nucleotide triphosphate hydrolases"/>
    <property type="match status" value="1"/>
</dbReference>
<dbReference type="Proteomes" id="UP000001700">
    <property type="component" value="Chromosome"/>
</dbReference>
<organism evidence="5 6">
    <name type="scientific">Riesia pediculicola (strain USDA)</name>
    <dbReference type="NCBI Taxonomy" id="515618"/>
    <lineage>
        <taxon>Bacteria</taxon>
        <taxon>Pseudomonadati</taxon>
        <taxon>Pseudomonadota</taxon>
        <taxon>Gammaproteobacteria</taxon>
        <taxon>Enterobacterales</taxon>
        <taxon>Enterobacteriaceae</taxon>
        <taxon>Candidatus Riesia</taxon>
    </lineage>
</organism>
<dbReference type="SUPFAM" id="SSF52540">
    <property type="entry name" value="P-loop containing nucleoside triphosphate hydrolases"/>
    <property type="match status" value="1"/>
</dbReference>
<dbReference type="PANTHER" id="PTHR43204:SF1">
    <property type="entry name" value="ABC TRANSPORTER I FAMILY MEMBER 6, CHLOROPLASTIC"/>
    <property type="match status" value="1"/>
</dbReference>
<evidence type="ECO:0000256" key="1">
    <source>
        <dbReference type="ARBA" id="ARBA00006216"/>
    </source>
</evidence>
<protein>
    <submittedName>
        <fullName evidence="5">FeS assembly ATPase SufC</fullName>
    </submittedName>
</protein>
<dbReference type="InterPro" id="IPR003439">
    <property type="entry name" value="ABC_transporter-like_ATP-bd"/>
</dbReference>
<dbReference type="PROSITE" id="PS50893">
    <property type="entry name" value="ABC_TRANSPORTER_2"/>
    <property type="match status" value="1"/>
</dbReference>
<keyword evidence="3" id="KW-0067">ATP-binding</keyword>
<dbReference type="AlphaFoldDB" id="D4G7U6"/>
<dbReference type="PANTHER" id="PTHR43204">
    <property type="entry name" value="ABC TRANSPORTER I FAMILY MEMBER 6, CHLOROPLASTIC"/>
    <property type="match status" value="1"/>
</dbReference>
<dbReference type="PROSITE" id="PS00211">
    <property type="entry name" value="ABC_TRANSPORTER_1"/>
    <property type="match status" value="1"/>
</dbReference>
<evidence type="ECO:0000256" key="2">
    <source>
        <dbReference type="ARBA" id="ARBA00022741"/>
    </source>
</evidence>
<dbReference type="InterPro" id="IPR003593">
    <property type="entry name" value="AAA+_ATPase"/>
</dbReference>
<dbReference type="KEGG" id="rip:RIEPE_0138"/>
<keyword evidence="2" id="KW-0547">Nucleotide-binding</keyword>
<gene>
    <name evidence="5" type="primary">sufC</name>
    <name evidence="5" type="ordered locus">RIEPE_0138</name>
</gene>
<proteinExistence type="inferred from homology"/>
<dbReference type="GO" id="GO:0005524">
    <property type="term" value="F:ATP binding"/>
    <property type="evidence" value="ECO:0007669"/>
    <property type="project" value="UniProtKB-KW"/>
</dbReference>
<dbReference type="InterPro" id="IPR010230">
    <property type="entry name" value="FeS-cluster_ATPase_SufC"/>
</dbReference>
<dbReference type="EMBL" id="CP001085">
    <property type="protein sequence ID" value="ADD79549.1"/>
    <property type="molecule type" value="Genomic_DNA"/>
</dbReference>
<name>D4G7U6_RIEPU</name>
<dbReference type="NCBIfam" id="TIGR01978">
    <property type="entry name" value="sufC"/>
    <property type="match status" value="1"/>
</dbReference>
<dbReference type="eggNOG" id="COG0396">
    <property type="taxonomic scope" value="Bacteria"/>
</dbReference>
<dbReference type="InterPro" id="IPR017871">
    <property type="entry name" value="ABC_transporter-like_CS"/>
</dbReference>
<dbReference type="RefSeq" id="WP_013087537.1">
    <property type="nucleotide sequence ID" value="NC_014109.1"/>
</dbReference>
<evidence type="ECO:0000256" key="3">
    <source>
        <dbReference type="ARBA" id="ARBA00022840"/>
    </source>
</evidence>